<dbReference type="GO" id="GO:0005886">
    <property type="term" value="C:plasma membrane"/>
    <property type="evidence" value="ECO:0007669"/>
    <property type="project" value="UniProtKB-SubCell"/>
</dbReference>
<dbReference type="EMBL" id="JACRSY010000018">
    <property type="protein sequence ID" value="MBC8580273.1"/>
    <property type="molecule type" value="Genomic_DNA"/>
</dbReference>
<comment type="subcellular location">
    <subcellularLocation>
        <location evidence="1">Cell membrane</location>
        <topology evidence="1">Multi-pass membrane protein</topology>
    </subcellularLocation>
</comment>
<evidence type="ECO:0000259" key="8">
    <source>
        <dbReference type="PROSITE" id="PS50850"/>
    </source>
</evidence>
<feature type="transmembrane region" description="Helical" evidence="7">
    <location>
        <begin position="73"/>
        <end position="94"/>
    </location>
</feature>
<name>A0A926EHB0_9FIRM</name>
<feature type="transmembrane region" description="Helical" evidence="7">
    <location>
        <begin position="362"/>
        <end position="381"/>
    </location>
</feature>
<keyword evidence="4 7" id="KW-0812">Transmembrane</keyword>
<feature type="domain" description="Major facilitator superfamily (MFS) profile" evidence="8">
    <location>
        <begin position="7"/>
        <end position="384"/>
    </location>
</feature>
<feature type="transmembrane region" description="Helical" evidence="7">
    <location>
        <begin position="130"/>
        <end position="154"/>
    </location>
</feature>
<keyword evidence="6 7" id="KW-0472">Membrane</keyword>
<dbReference type="PANTHER" id="PTHR43124">
    <property type="entry name" value="PURINE EFFLUX PUMP PBUE"/>
    <property type="match status" value="1"/>
</dbReference>
<dbReference type="InterPro" id="IPR036259">
    <property type="entry name" value="MFS_trans_sf"/>
</dbReference>
<keyword evidence="10" id="KW-1185">Reference proteome</keyword>
<evidence type="ECO:0000256" key="4">
    <source>
        <dbReference type="ARBA" id="ARBA00022692"/>
    </source>
</evidence>
<dbReference type="PANTHER" id="PTHR43124:SF3">
    <property type="entry name" value="CHLORAMPHENICOL EFFLUX PUMP RV0191"/>
    <property type="match status" value="1"/>
</dbReference>
<evidence type="ECO:0000256" key="3">
    <source>
        <dbReference type="ARBA" id="ARBA00022475"/>
    </source>
</evidence>
<feature type="transmembrane region" description="Helical" evidence="7">
    <location>
        <begin position="295"/>
        <end position="317"/>
    </location>
</feature>
<feature type="transmembrane region" description="Helical" evidence="7">
    <location>
        <begin position="160"/>
        <end position="180"/>
    </location>
</feature>
<feature type="transmembrane region" description="Helical" evidence="7">
    <location>
        <begin position="106"/>
        <end position="123"/>
    </location>
</feature>
<keyword evidence="2" id="KW-0813">Transport</keyword>
<dbReference type="RefSeq" id="WP_249333127.1">
    <property type="nucleotide sequence ID" value="NZ_JACRSY010000018.1"/>
</dbReference>
<dbReference type="SUPFAM" id="SSF103473">
    <property type="entry name" value="MFS general substrate transporter"/>
    <property type="match status" value="1"/>
</dbReference>
<accession>A0A926EHB0</accession>
<evidence type="ECO:0000256" key="7">
    <source>
        <dbReference type="SAM" id="Phobius"/>
    </source>
</evidence>
<feature type="transmembrane region" description="Helical" evidence="7">
    <location>
        <begin position="329"/>
        <end position="350"/>
    </location>
</feature>
<evidence type="ECO:0000256" key="1">
    <source>
        <dbReference type="ARBA" id="ARBA00004651"/>
    </source>
</evidence>
<dbReference type="InterPro" id="IPR011701">
    <property type="entry name" value="MFS"/>
</dbReference>
<comment type="caution">
    <text evidence="9">The sequence shown here is derived from an EMBL/GenBank/DDBJ whole genome shotgun (WGS) entry which is preliminary data.</text>
</comment>
<evidence type="ECO:0000256" key="5">
    <source>
        <dbReference type="ARBA" id="ARBA00022989"/>
    </source>
</evidence>
<protein>
    <submittedName>
        <fullName evidence="9">MFS transporter</fullName>
    </submittedName>
</protein>
<evidence type="ECO:0000313" key="10">
    <source>
        <dbReference type="Proteomes" id="UP000655830"/>
    </source>
</evidence>
<feature type="transmembrane region" description="Helical" evidence="7">
    <location>
        <begin position="270"/>
        <end position="289"/>
    </location>
</feature>
<organism evidence="9 10">
    <name type="scientific">Zhenhengia yiwuensis</name>
    <dbReference type="NCBI Taxonomy" id="2763666"/>
    <lineage>
        <taxon>Bacteria</taxon>
        <taxon>Bacillati</taxon>
        <taxon>Bacillota</taxon>
        <taxon>Clostridia</taxon>
        <taxon>Lachnospirales</taxon>
        <taxon>Lachnospiraceae</taxon>
        <taxon>Zhenhengia</taxon>
    </lineage>
</organism>
<gene>
    <name evidence="9" type="ORF">H8718_12125</name>
</gene>
<dbReference type="Proteomes" id="UP000655830">
    <property type="component" value="Unassembled WGS sequence"/>
</dbReference>
<sequence length="413" mass="44811">MKSKWFMFLVLFLSGVTVALSQLKVPPIMGLLSEQMNISLSEASWLMSIFTVGGIVFAIPGASIMNKLGPKKLLLCLMASLCVGNMLGGMTKVYHVLLLSRMIEGIAFAMIILVALVMINTWFGEKAGSAIGIFNTFAAVGSFITMNACLPITNTFGLKSLWFIVGGLAALCFVLVLVFIKMPEDMQSERQEKGLLKEASKNKHTWIVAGAMGCIAFVLFTFVTSYPQLFTGLYGLAPNEANFYASLNGLFGIPFCILCGFIVDKTGKPMLVTLLGFIALALTCMMTTLLGPTTFVLHTILTALFGGVTLTAMFCIAPAVAKRPACIGYTLALVNLVYYIGVFACSPVILGTAESMGWQMSATILVGVSVVGACLVAYLIFKTKKKITKKHLKVCFKEETLRYFFEKIYKVVI</sequence>
<feature type="transmembrane region" description="Helical" evidence="7">
    <location>
        <begin position="205"/>
        <end position="223"/>
    </location>
</feature>
<evidence type="ECO:0000256" key="6">
    <source>
        <dbReference type="ARBA" id="ARBA00023136"/>
    </source>
</evidence>
<feature type="transmembrane region" description="Helical" evidence="7">
    <location>
        <begin position="243"/>
        <end position="263"/>
    </location>
</feature>
<dbReference type="GO" id="GO:0022857">
    <property type="term" value="F:transmembrane transporter activity"/>
    <property type="evidence" value="ECO:0007669"/>
    <property type="project" value="InterPro"/>
</dbReference>
<dbReference type="Pfam" id="PF07690">
    <property type="entry name" value="MFS_1"/>
    <property type="match status" value="1"/>
</dbReference>
<dbReference type="InterPro" id="IPR050189">
    <property type="entry name" value="MFS_Efflux_Transporters"/>
</dbReference>
<dbReference type="Gene3D" id="1.20.1250.20">
    <property type="entry name" value="MFS general substrate transporter like domains"/>
    <property type="match status" value="2"/>
</dbReference>
<evidence type="ECO:0000256" key="2">
    <source>
        <dbReference type="ARBA" id="ARBA00022448"/>
    </source>
</evidence>
<dbReference type="CDD" id="cd06174">
    <property type="entry name" value="MFS"/>
    <property type="match status" value="1"/>
</dbReference>
<feature type="transmembrane region" description="Helical" evidence="7">
    <location>
        <begin position="45"/>
        <end position="66"/>
    </location>
</feature>
<keyword evidence="3" id="KW-1003">Cell membrane</keyword>
<proteinExistence type="predicted"/>
<dbReference type="PROSITE" id="PS50850">
    <property type="entry name" value="MFS"/>
    <property type="match status" value="1"/>
</dbReference>
<reference evidence="9" key="1">
    <citation type="submission" date="2020-08" db="EMBL/GenBank/DDBJ databases">
        <title>Genome public.</title>
        <authorList>
            <person name="Liu C."/>
            <person name="Sun Q."/>
        </authorList>
    </citation>
    <scope>NUCLEOTIDE SEQUENCE</scope>
    <source>
        <strain evidence="9">NSJ-12</strain>
    </source>
</reference>
<dbReference type="AlphaFoldDB" id="A0A926EHB0"/>
<evidence type="ECO:0000313" key="9">
    <source>
        <dbReference type="EMBL" id="MBC8580273.1"/>
    </source>
</evidence>
<dbReference type="InterPro" id="IPR020846">
    <property type="entry name" value="MFS_dom"/>
</dbReference>
<keyword evidence="5 7" id="KW-1133">Transmembrane helix</keyword>